<name>A0AAW2ZLW5_9EUKA</name>
<evidence type="ECO:0000256" key="1">
    <source>
        <dbReference type="SAM" id="MobiDB-lite"/>
    </source>
</evidence>
<protein>
    <recommendedName>
        <fullName evidence="4">SAP domain-containing protein</fullName>
    </recommendedName>
</protein>
<evidence type="ECO:0000313" key="3">
    <source>
        <dbReference type="Proteomes" id="UP001431209"/>
    </source>
</evidence>
<feature type="compositionally biased region" description="Acidic residues" evidence="1">
    <location>
        <begin position="43"/>
        <end position="61"/>
    </location>
</feature>
<gene>
    <name evidence="2" type="ORF">AKO1_009307</name>
</gene>
<proteinExistence type="predicted"/>
<comment type="caution">
    <text evidence="2">The sequence shown here is derived from an EMBL/GenBank/DDBJ whole genome shotgun (WGS) entry which is preliminary data.</text>
</comment>
<organism evidence="2 3">
    <name type="scientific">Acrasis kona</name>
    <dbReference type="NCBI Taxonomy" id="1008807"/>
    <lineage>
        <taxon>Eukaryota</taxon>
        <taxon>Discoba</taxon>
        <taxon>Heterolobosea</taxon>
        <taxon>Tetramitia</taxon>
        <taxon>Eutetramitia</taxon>
        <taxon>Acrasidae</taxon>
        <taxon>Acrasis</taxon>
    </lineage>
</organism>
<sequence length="282" mass="32834">MKVHELKRELEKRGIDCKKLRLKAQLEEALKKAQCEQGSDNPLPDDTEEASEEETSDEEEETLTKKAKNLAVEFEQKIERKESYSYANIIGVLRSIDELLDLNENRSGDMIYSTVNFTDGSKTALYFSILTNSTAKSPHICTPTSIRTVNRKDFDIQSPGASKFHIFISSKNRNDTCSKNSKYSFFFCCNKLDLPKEIQQIILSYLSDNDFYSYFYLGKATIDLKYKMSIPSNFVLEWNINPYIFKELGLKLMRCERNRYGSWLCDSHRSKNKFKGYEEYFN</sequence>
<accession>A0AAW2ZLW5</accession>
<reference evidence="2 3" key="1">
    <citation type="submission" date="2024-03" db="EMBL/GenBank/DDBJ databases">
        <title>The Acrasis kona genome and developmental transcriptomes reveal deep origins of eukaryotic multicellular pathways.</title>
        <authorList>
            <person name="Sheikh S."/>
            <person name="Fu C.-J."/>
            <person name="Brown M.W."/>
            <person name="Baldauf S.L."/>
        </authorList>
    </citation>
    <scope>NUCLEOTIDE SEQUENCE [LARGE SCALE GENOMIC DNA]</scope>
    <source>
        <strain evidence="2 3">ATCC MYA-3509</strain>
    </source>
</reference>
<dbReference type="AlphaFoldDB" id="A0AAW2ZLW5"/>
<dbReference type="EMBL" id="JAOPGA020001623">
    <property type="protein sequence ID" value="KAL0489968.1"/>
    <property type="molecule type" value="Genomic_DNA"/>
</dbReference>
<dbReference type="Proteomes" id="UP001431209">
    <property type="component" value="Unassembled WGS sequence"/>
</dbReference>
<keyword evidence="3" id="KW-1185">Reference proteome</keyword>
<feature type="region of interest" description="Disordered" evidence="1">
    <location>
        <begin position="31"/>
        <end position="63"/>
    </location>
</feature>
<evidence type="ECO:0000313" key="2">
    <source>
        <dbReference type="EMBL" id="KAL0489968.1"/>
    </source>
</evidence>
<evidence type="ECO:0008006" key="4">
    <source>
        <dbReference type="Google" id="ProtNLM"/>
    </source>
</evidence>